<evidence type="ECO:0000256" key="5">
    <source>
        <dbReference type="ARBA" id="ARBA00023180"/>
    </source>
</evidence>
<keyword evidence="4" id="KW-0378">Hydrolase</keyword>
<dbReference type="GO" id="GO:0070008">
    <property type="term" value="F:serine-type exopeptidase activity"/>
    <property type="evidence" value="ECO:0007669"/>
    <property type="project" value="InterPro"/>
</dbReference>
<evidence type="ECO:0000313" key="8">
    <source>
        <dbReference type="Proteomes" id="UP000242715"/>
    </source>
</evidence>
<proteinExistence type="inferred from homology"/>
<keyword evidence="5" id="KW-0325">Glycoprotein</keyword>
<keyword evidence="3 6" id="KW-0732">Signal</keyword>
<dbReference type="PANTHER" id="PTHR11010">
    <property type="entry name" value="PROTEASE S28 PRO-X CARBOXYPEPTIDASE-RELATED"/>
    <property type="match status" value="1"/>
</dbReference>
<gene>
    <name evidence="7" type="ORF">TSUD_405330</name>
</gene>
<evidence type="ECO:0000256" key="2">
    <source>
        <dbReference type="ARBA" id="ARBA00022670"/>
    </source>
</evidence>
<organism evidence="7 8">
    <name type="scientific">Trifolium subterraneum</name>
    <name type="common">Subterranean clover</name>
    <dbReference type="NCBI Taxonomy" id="3900"/>
    <lineage>
        <taxon>Eukaryota</taxon>
        <taxon>Viridiplantae</taxon>
        <taxon>Streptophyta</taxon>
        <taxon>Embryophyta</taxon>
        <taxon>Tracheophyta</taxon>
        <taxon>Spermatophyta</taxon>
        <taxon>Magnoliopsida</taxon>
        <taxon>eudicotyledons</taxon>
        <taxon>Gunneridae</taxon>
        <taxon>Pentapetalae</taxon>
        <taxon>rosids</taxon>
        <taxon>fabids</taxon>
        <taxon>Fabales</taxon>
        <taxon>Fabaceae</taxon>
        <taxon>Papilionoideae</taxon>
        <taxon>50 kb inversion clade</taxon>
        <taxon>NPAAA clade</taxon>
        <taxon>Hologalegina</taxon>
        <taxon>IRL clade</taxon>
        <taxon>Trifolieae</taxon>
        <taxon>Trifolium</taxon>
    </lineage>
</organism>
<dbReference type="InterPro" id="IPR042269">
    <property type="entry name" value="Ser_carbopepase_S28_SKS"/>
</dbReference>
<name>A0A2Z6PF96_TRISU</name>
<feature type="chain" id="PRO_5016318560" description="Lysosomal Pro-X carboxypeptidase" evidence="6">
    <location>
        <begin position="23"/>
        <end position="485"/>
    </location>
</feature>
<protein>
    <recommendedName>
        <fullName evidence="9">Lysosomal Pro-X carboxypeptidase</fullName>
    </recommendedName>
</protein>
<dbReference type="Gene3D" id="1.20.120.980">
    <property type="entry name" value="Serine carboxypeptidase S28, SKS domain"/>
    <property type="match status" value="1"/>
</dbReference>
<comment type="similarity">
    <text evidence="1">Belongs to the peptidase S28 family.</text>
</comment>
<dbReference type="Gene3D" id="3.40.50.1820">
    <property type="entry name" value="alpha/beta hydrolase"/>
    <property type="match status" value="1"/>
</dbReference>
<evidence type="ECO:0000313" key="7">
    <source>
        <dbReference type="EMBL" id="GAU48315.1"/>
    </source>
</evidence>
<dbReference type="Pfam" id="PF05577">
    <property type="entry name" value="Peptidase_S28"/>
    <property type="match status" value="1"/>
</dbReference>
<evidence type="ECO:0000256" key="6">
    <source>
        <dbReference type="SAM" id="SignalP"/>
    </source>
</evidence>
<feature type="signal peptide" evidence="6">
    <location>
        <begin position="1"/>
        <end position="22"/>
    </location>
</feature>
<dbReference type="AlphaFoldDB" id="A0A2Z6PF96"/>
<accession>A0A2Z6PF96</accession>
<evidence type="ECO:0000256" key="3">
    <source>
        <dbReference type="ARBA" id="ARBA00022729"/>
    </source>
</evidence>
<dbReference type="GO" id="GO:0006508">
    <property type="term" value="P:proteolysis"/>
    <property type="evidence" value="ECO:0007669"/>
    <property type="project" value="UniProtKB-KW"/>
</dbReference>
<sequence length="485" mass="54649">MNKTSLLHLLFILCFFVTTTNSLPISYSKGKTIKYKNPRTLDLDENLRTYFYDQILDHFDYVPESYTIFKQRYFVNFKYWGGANSSAPILVCLGDEQEMEPYLGFMDDNAASFQALLVYIEHRYYGRSVPFESMEAYKNTSTLGYFNSAQALADYAAVLIHLKDTLQAQMSPLIVIGGSYGGMLATWFRLKYPHIAIGALASSAPLLYFDKITPQTAYFDVVARDFKAASKSCYKFIRSSWSGIDHLASQPSGLSMLSKRFNSCYPLEKSDELKDYLFSIYISTAQYNYSAVMVICEGIDGAAFGSDILSRIYGGVVAYHGSNTCTVNSDKYTPVEETFYGWGWQRCSEMVMPIGIGKSSLFPPKPFNFTSFAAQCKKDYGVSPRPHWVTTYYGGQNIKLVLKRFASNIIFSNGLRDPYSSGGVLNNLSDSLIALSTVNGSHAMDLDPANENDPEWLVDQRKKEVDIIHGWITEYYVDLAAGLLW</sequence>
<dbReference type="PANTHER" id="PTHR11010:SF96">
    <property type="entry name" value="LYSOSOMAL PRO-X CARBOXYPEPTIDASE-LIKE ISOFORM X1"/>
    <property type="match status" value="1"/>
</dbReference>
<dbReference type="Proteomes" id="UP000242715">
    <property type="component" value="Unassembled WGS sequence"/>
</dbReference>
<evidence type="ECO:0008006" key="9">
    <source>
        <dbReference type="Google" id="ProtNLM"/>
    </source>
</evidence>
<dbReference type="InterPro" id="IPR008758">
    <property type="entry name" value="Peptidase_S28"/>
</dbReference>
<keyword evidence="8" id="KW-1185">Reference proteome</keyword>
<dbReference type="EMBL" id="DF974405">
    <property type="protein sequence ID" value="GAU48315.1"/>
    <property type="molecule type" value="Genomic_DNA"/>
</dbReference>
<dbReference type="SUPFAM" id="SSF53474">
    <property type="entry name" value="alpha/beta-Hydrolases"/>
    <property type="match status" value="1"/>
</dbReference>
<dbReference type="OrthoDB" id="2130629at2759"/>
<dbReference type="GO" id="GO:0008239">
    <property type="term" value="F:dipeptidyl-peptidase activity"/>
    <property type="evidence" value="ECO:0007669"/>
    <property type="project" value="TreeGrafter"/>
</dbReference>
<reference evidence="8" key="1">
    <citation type="journal article" date="2017" name="Front. Plant Sci.">
        <title>Climate Clever Clovers: New Paradigm to Reduce the Environmental Footprint of Ruminants by Breeding Low Methanogenic Forages Utilizing Haplotype Variation.</title>
        <authorList>
            <person name="Kaur P."/>
            <person name="Appels R."/>
            <person name="Bayer P.E."/>
            <person name="Keeble-Gagnere G."/>
            <person name="Wang J."/>
            <person name="Hirakawa H."/>
            <person name="Shirasawa K."/>
            <person name="Vercoe P."/>
            <person name="Stefanova K."/>
            <person name="Durmic Z."/>
            <person name="Nichols P."/>
            <person name="Revell C."/>
            <person name="Isobe S.N."/>
            <person name="Edwards D."/>
            <person name="Erskine W."/>
        </authorList>
    </citation>
    <scope>NUCLEOTIDE SEQUENCE [LARGE SCALE GENOMIC DNA]</scope>
    <source>
        <strain evidence="8">cv. Daliak</strain>
    </source>
</reference>
<keyword evidence="2" id="KW-0645">Protease</keyword>
<evidence type="ECO:0000256" key="4">
    <source>
        <dbReference type="ARBA" id="ARBA00022801"/>
    </source>
</evidence>
<dbReference type="InterPro" id="IPR029058">
    <property type="entry name" value="AB_hydrolase_fold"/>
</dbReference>
<evidence type="ECO:0000256" key="1">
    <source>
        <dbReference type="ARBA" id="ARBA00011079"/>
    </source>
</evidence>